<dbReference type="Pfam" id="PF04050">
    <property type="entry name" value="Upf2"/>
    <property type="match status" value="1"/>
</dbReference>
<keyword evidence="2" id="KW-0963">Cytoplasm</keyword>
<protein>
    <recommendedName>
        <fullName evidence="4">Up-frameshift suppressor 2 C-terminal domain-containing protein</fullName>
    </recommendedName>
</protein>
<dbReference type="PANTHER" id="PTHR12839">
    <property type="entry name" value="NONSENSE-MEDIATED MRNA DECAY PROTEIN 2 UP-FRAMESHIFT SUPPRESSOR 2"/>
    <property type="match status" value="1"/>
</dbReference>
<evidence type="ECO:0000259" key="4">
    <source>
        <dbReference type="Pfam" id="PF04050"/>
    </source>
</evidence>
<evidence type="ECO:0000313" key="5">
    <source>
        <dbReference type="EMBL" id="CAF1471710.1"/>
    </source>
</evidence>
<dbReference type="Gene3D" id="4.10.80.160">
    <property type="match status" value="1"/>
</dbReference>
<dbReference type="InterPro" id="IPR007193">
    <property type="entry name" value="Upf2/Nmd2_C"/>
</dbReference>
<dbReference type="Proteomes" id="UP000663860">
    <property type="component" value="Unassembled WGS sequence"/>
</dbReference>
<comment type="subcellular location">
    <subcellularLocation>
        <location evidence="1">Cytoplasm</location>
    </subcellularLocation>
</comment>
<proteinExistence type="predicted"/>
<reference evidence="5" key="1">
    <citation type="submission" date="2021-02" db="EMBL/GenBank/DDBJ databases">
        <authorList>
            <person name="Nowell W R."/>
        </authorList>
    </citation>
    <scope>NUCLEOTIDE SEQUENCE</scope>
</reference>
<dbReference type="InterPro" id="IPR039762">
    <property type="entry name" value="Nmd2/UPF2"/>
</dbReference>
<comment type="caution">
    <text evidence="5">The sequence shown here is derived from an EMBL/GenBank/DDBJ whole genome shotgun (WGS) entry which is preliminary data.</text>
</comment>
<dbReference type="GO" id="GO:0035145">
    <property type="term" value="C:exon-exon junction complex"/>
    <property type="evidence" value="ECO:0007669"/>
    <property type="project" value="TreeGrafter"/>
</dbReference>
<dbReference type="PANTHER" id="PTHR12839:SF7">
    <property type="entry name" value="REGULATOR OF NONSENSE TRANSCRIPTS 2"/>
    <property type="match status" value="1"/>
</dbReference>
<dbReference type="GO" id="GO:0000184">
    <property type="term" value="P:nuclear-transcribed mRNA catabolic process, nonsense-mediated decay"/>
    <property type="evidence" value="ECO:0007669"/>
    <property type="project" value="InterPro"/>
</dbReference>
<feature type="non-terminal residue" evidence="5">
    <location>
        <position position="1"/>
    </location>
</feature>
<dbReference type="GO" id="GO:0005737">
    <property type="term" value="C:cytoplasm"/>
    <property type="evidence" value="ECO:0007669"/>
    <property type="project" value="UniProtKB-SubCell"/>
</dbReference>
<evidence type="ECO:0000256" key="1">
    <source>
        <dbReference type="ARBA" id="ARBA00004496"/>
    </source>
</evidence>
<sequence length="191" mass="21817">HDRKRNSTECTKVISEEDSEFMKAFDALIAESVAQRTNDMTKIPAPDIPVPVHLRKNKIPSTTIVNLSHSDDDDESENTVKTPETVNFVVMLKKNNKPQFYDMAVSSTSEMALRLKAREQADREEKARLKILTLNMSTRMEQQENDQELMMNVTNRTPQVPSLNLNREKKQKYVPPKGAPDADLIFGSKKR</sequence>
<dbReference type="AlphaFoldDB" id="A0A815R2K5"/>
<organism evidence="5 6">
    <name type="scientific">Adineta steineri</name>
    <dbReference type="NCBI Taxonomy" id="433720"/>
    <lineage>
        <taxon>Eukaryota</taxon>
        <taxon>Metazoa</taxon>
        <taxon>Spiralia</taxon>
        <taxon>Gnathifera</taxon>
        <taxon>Rotifera</taxon>
        <taxon>Eurotatoria</taxon>
        <taxon>Bdelloidea</taxon>
        <taxon>Adinetida</taxon>
        <taxon>Adinetidae</taxon>
        <taxon>Adineta</taxon>
    </lineage>
</organism>
<evidence type="ECO:0000256" key="3">
    <source>
        <dbReference type="SAM" id="MobiDB-lite"/>
    </source>
</evidence>
<evidence type="ECO:0000256" key="2">
    <source>
        <dbReference type="ARBA" id="ARBA00022490"/>
    </source>
</evidence>
<feature type="region of interest" description="Disordered" evidence="3">
    <location>
        <begin position="159"/>
        <end position="191"/>
    </location>
</feature>
<feature type="domain" description="Up-frameshift suppressor 2 C-terminal" evidence="4">
    <location>
        <begin position="12"/>
        <end position="135"/>
    </location>
</feature>
<dbReference type="EMBL" id="CAJNOE010002183">
    <property type="protein sequence ID" value="CAF1471710.1"/>
    <property type="molecule type" value="Genomic_DNA"/>
</dbReference>
<evidence type="ECO:0000313" key="6">
    <source>
        <dbReference type="Proteomes" id="UP000663860"/>
    </source>
</evidence>
<name>A0A815R2K5_9BILA</name>
<gene>
    <name evidence="5" type="ORF">IZO911_LOCUS43494</name>
</gene>
<accession>A0A815R2K5</accession>